<evidence type="ECO:0000259" key="5">
    <source>
        <dbReference type="SMART" id="SM01043"/>
    </source>
</evidence>
<dbReference type="InterPro" id="IPR001867">
    <property type="entry name" value="OmpR/PhoB-type_DNA-bd"/>
</dbReference>
<dbReference type="InterPro" id="IPR016032">
    <property type="entry name" value="Sig_transdc_resp-reg_C-effctor"/>
</dbReference>
<dbReference type="Gene3D" id="1.10.10.10">
    <property type="entry name" value="Winged helix-like DNA-binding domain superfamily/Winged helix DNA-binding domain"/>
    <property type="match status" value="1"/>
</dbReference>
<feature type="non-terminal residue" evidence="6">
    <location>
        <position position="1143"/>
    </location>
</feature>
<comment type="caution">
    <text evidence="6">The sequence shown here is derived from an EMBL/GenBank/DDBJ whole genome shotgun (WGS) entry which is preliminary data.</text>
</comment>
<sequence length="1143" mass="119504">MSGDGDRLRVGLLGELRVCRGDVDVTVPGARLRGLLVRLAVAGGRPVPAGALAGAVWPEEQPGDPANALQSLISRLRRLLGGGDTVTQAEGGYRLAVEVEDVDVGRFERLVAAGRERLRGDQPGAAAGLLREAVALVRGPVAAELGEVAPAHAVRLGRVIVEAGADLAEAEVALGELDRAADRLTGLLAEHPLNERLAGLLIDALAGQGRQGEALAVYEGIRERLADRLGADPGAALRERHLRLLRGAPVVPPRSEAGPPRRASEPRGEAEPSRWGSESRGEAGSPRRGSEPRGEAGSSQRVSEPRDDNALLRRVSDVSGNLPAPLTSFIGREDDLARIASLLERGRLITVLGPGGAGKTRLALEAARRYGAGYRDGTWLVDLASVTEPAKVGAAVVTAAGLRGSALFENANRVRPDGRDDLDVLAERLAGREILLLVDNCEHLVDAVAHLLSALLTRCPDLRVLATSREPLAVDGESLVPLAPLGLPQPDAGAAGAVRAAAVRLFAERAAAVRPDFTVGDETVRDVIRIVRGLDGLPLALELAAARLRTLGLAELADGLSDRFRLLTTGSRTAQPRHRTLRAVIAWSWDLLDGAERTMAEHVAVLPGGVTASSAAAVTGRAAGAADLLAALVDRSLLQLAPGGRYRMLETIREYGLERLAEQGVLGEVRDRAAAHLAALVAEHDPRLRTAGQMAALRVLSAEYDNALAALRHLCDSGDAPAALALALNLCWYWQMFGRSADAAYWLGEALAVPGEVDPAAAACAEAVLVINRTGAEPALITESIEQRQGRLRDIALRIAGEEDLPWPAGGLAVVTLYHAGEIELADRRLARLIDGPDRWAAALAHMFRAQIAENNGDLELLASDVTAALAGFREIGDRWGQATVLPLRALLRQYDGDLDGALADLRAARAFAAEFGSLDLSDEIFIDLRWADLHMRRGELGEANTALLSARARAERSGSREMALLVDALEAGMLLFQDQVERAGELIARAGEGLGAGELPLMGGDHGCAIVGAIRAAVALRRDDPEAAEKSLMVAYPAAVQTQDMPILAMVTVVASGLALARGRAGDAAVLLGVAARLRGAHDHTDLQVASIAARARAALGDGGFGEAYASGWTADLEAGGGGAGPPPRGGGAPGGGGAPPR</sequence>
<dbReference type="EMBL" id="JAGFNS010000002">
    <property type="protein sequence ID" value="MBO3736854.1"/>
    <property type="molecule type" value="Genomic_DNA"/>
</dbReference>
<feature type="compositionally biased region" description="Gly residues" evidence="3">
    <location>
        <begin position="1120"/>
        <end position="1143"/>
    </location>
</feature>
<gene>
    <name evidence="6" type="ORF">J5X75_04890</name>
</gene>
<evidence type="ECO:0000256" key="2">
    <source>
        <dbReference type="ARBA" id="ARBA00023125"/>
    </source>
</evidence>
<feature type="compositionally biased region" description="Basic and acidic residues" evidence="3">
    <location>
        <begin position="262"/>
        <end position="281"/>
    </location>
</feature>
<dbReference type="SUPFAM" id="SSF46894">
    <property type="entry name" value="C-terminal effector domain of the bipartite response regulators"/>
    <property type="match status" value="1"/>
</dbReference>
<keyword evidence="7" id="KW-1185">Reference proteome</keyword>
<feature type="region of interest" description="Disordered" evidence="3">
    <location>
        <begin position="248"/>
        <end position="316"/>
    </location>
</feature>
<dbReference type="PANTHER" id="PTHR47691:SF3">
    <property type="entry name" value="HTH-TYPE TRANSCRIPTIONAL REGULATOR RV0890C-RELATED"/>
    <property type="match status" value="1"/>
</dbReference>
<evidence type="ECO:0000313" key="7">
    <source>
        <dbReference type="Proteomes" id="UP000679690"/>
    </source>
</evidence>
<evidence type="ECO:0000256" key="3">
    <source>
        <dbReference type="SAM" id="MobiDB-lite"/>
    </source>
</evidence>
<dbReference type="SMART" id="SM00862">
    <property type="entry name" value="Trans_reg_C"/>
    <property type="match status" value="1"/>
</dbReference>
<feature type="region of interest" description="Disordered" evidence="3">
    <location>
        <begin position="1117"/>
        <end position="1143"/>
    </location>
</feature>
<dbReference type="PRINTS" id="PR00364">
    <property type="entry name" value="DISEASERSIST"/>
</dbReference>
<accession>A0ABS3UDJ6</accession>
<dbReference type="InterPro" id="IPR011990">
    <property type="entry name" value="TPR-like_helical_dom_sf"/>
</dbReference>
<feature type="domain" description="Bacterial transcriptional activator" evidence="5">
    <location>
        <begin position="102"/>
        <end position="245"/>
    </location>
</feature>
<reference evidence="6 7" key="1">
    <citation type="submission" date="2021-03" db="EMBL/GenBank/DDBJ databases">
        <title>Actinoplanes flavus sp. nov., a novel actinomycete isolated from Coconut Palm rhizosphere soil.</title>
        <authorList>
            <person name="Luo X."/>
        </authorList>
    </citation>
    <scope>NUCLEOTIDE SEQUENCE [LARGE SCALE GENOMIC DNA]</scope>
    <source>
        <strain evidence="6 7">NEAU-H7</strain>
    </source>
</reference>
<proteinExistence type="inferred from homology"/>
<keyword evidence="2" id="KW-0238">DNA-binding</keyword>
<evidence type="ECO:0000259" key="4">
    <source>
        <dbReference type="SMART" id="SM00862"/>
    </source>
</evidence>
<dbReference type="InterPro" id="IPR005158">
    <property type="entry name" value="BTAD"/>
</dbReference>
<evidence type="ECO:0000313" key="6">
    <source>
        <dbReference type="EMBL" id="MBO3736854.1"/>
    </source>
</evidence>
<feature type="domain" description="OmpR/PhoB-type" evidence="4">
    <location>
        <begin position="22"/>
        <end position="95"/>
    </location>
</feature>
<dbReference type="SUPFAM" id="SSF48452">
    <property type="entry name" value="TPR-like"/>
    <property type="match status" value="1"/>
</dbReference>
<organism evidence="6 7">
    <name type="scientific">Actinoplanes flavus</name>
    <dbReference type="NCBI Taxonomy" id="2820290"/>
    <lineage>
        <taxon>Bacteria</taxon>
        <taxon>Bacillati</taxon>
        <taxon>Actinomycetota</taxon>
        <taxon>Actinomycetes</taxon>
        <taxon>Micromonosporales</taxon>
        <taxon>Micromonosporaceae</taxon>
        <taxon>Actinoplanes</taxon>
    </lineage>
</organism>
<dbReference type="PANTHER" id="PTHR47691">
    <property type="entry name" value="REGULATOR-RELATED"/>
    <property type="match status" value="1"/>
</dbReference>
<feature type="compositionally biased region" description="Basic and acidic residues" evidence="3">
    <location>
        <begin position="303"/>
        <end position="316"/>
    </location>
</feature>
<dbReference type="SUPFAM" id="SSF52540">
    <property type="entry name" value="P-loop containing nucleoside triphosphate hydrolases"/>
    <property type="match status" value="1"/>
</dbReference>
<comment type="similarity">
    <text evidence="1">Belongs to the AfsR/DnrI/RedD regulatory family.</text>
</comment>
<dbReference type="Pfam" id="PF03704">
    <property type="entry name" value="BTAD"/>
    <property type="match status" value="1"/>
</dbReference>
<dbReference type="SMART" id="SM01043">
    <property type="entry name" value="BTAD"/>
    <property type="match status" value="1"/>
</dbReference>
<dbReference type="InterPro" id="IPR036388">
    <property type="entry name" value="WH-like_DNA-bd_sf"/>
</dbReference>
<dbReference type="InterPro" id="IPR027417">
    <property type="entry name" value="P-loop_NTPase"/>
</dbReference>
<protein>
    <submittedName>
        <fullName evidence="6">AfsR/SARP family transcriptional regulator</fullName>
    </submittedName>
</protein>
<dbReference type="Proteomes" id="UP000679690">
    <property type="component" value="Unassembled WGS sequence"/>
</dbReference>
<dbReference type="CDD" id="cd15831">
    <property type="entry name" value="BTAD"/>
    <property type="match status" value="1"/>
</dbReference>
<evidence type="ECO:0000256" key="1">
    <source>
        <dbReference type="ARBA" id="ARBA00005820"/>
    </source>
</evidence>
<name>A0ABS3UDJ6_9ACTN</name>
<dbReference type="Gene3D" id="3.40.50.300">
    <property type="entry name" value="P-loop containing nucleotide triphosphate hydrolases"/>
    <property type="match status" value="1"/>
</dbReference>
<dbReference type="Gene3D" id="1.25.40.10">
    <property type="entry name" value="Tetratricopeptide repeat domain"/>
    <property type="match status" value="1"/>
</dbReference>
<dbReference type="RefSeq" id="WP_208466054.1">
    <property type="nucleotide sequence ID" value="NZ_JAGFNS010000002.1"/>
</dbReference>